<proteinExistence type="predicted"/>
<dbReference type="Gene3D" id="3.40.50.300">
    <property type="entry name" value="P-loop containing nucleotide triphosphate hydrolases"/>
    <property type="match status" value="1"/>
</dbReference>
<gene>
    <name evidence="2" type="ORF">BECKTUN1418D_GA0071000_103726</name>
</gene>
<evidence type="ECO:0000313" key="2">
    <source>
        <dbReference type="EMBL" id="VFK55814.1"/>
    </source>
</evidence>
<reference evidence="2" key="1">
    <citation type="submission" date="2019-02" db="EMBL/GenBank/DDBJ databases">
        <authorList>
            <person name="Gruber-Vodicka R. H."/>
            <person name="Seah K. B. B."/>
        </authorList>
    </citation>
    <scope>NUCLEOTIDE SEQUENCE</scope>
    <source>
        <strain evidence="2">BECK_BY1</strain>
    </source>
</reference>
<dbReference type="EMBL" id="CAADFX010000037">
    <property type="protein sequence ID" value="VFK55814.1"/>
    <property type="molecule type" value="Genomic_DNA"/>
</dbReference>
<sequence length="159" mass="17429">MKIKALHVENCLSLRDVRIPFRPLTVLVGSNASGKSNVLGALYLLRGLMISENRLTKSDLSEHFWAGDNVNTDCLRLHMESEDESSGKSSAIQYKIALQTKDPHFSSEDLRIGDSAIISLKEEVGEISDSASLQGWIDDFGIGSAIFDSQLILDSSSEN</sequence>
<dbReference type="InterPro" id="IPR027417">
    <property type="entry name" value="P-loop_NTPase"/>
</dbReference>
<feature type="domain" description="Endonuclease GajA/Old nuclease/RecF-like AAA" evidence="1">
    <location>
        <begin position="1"/>
        <end position="81"/>
    </location>
</feature>
<dbReference type="AlphaFoldDB" id="A0A450ZPZ7"/>
<dbReference type="InterPro" id="IPR041685">
    <property type="entry name" value="AAA_GajA/Old/RecF-like"/>
</dbReference>
<dbReference type="Pfam" id="PF13175">
    <property type="entry name" value="AAA_15"/>
    <property type="match status" value="1"/>
</dbReference>
<protein>
    <submittedName>
        <fullName evidence="2">AAA domain-containing protein, putative AbiEii toxin, Type IV TA system</fullName>
    </submittedName>
</protein>
<organism evidence="2">
    <name type="scientific">Candidatus Kentrum sp. TUN</name>
    <dbReference type="NCBI Taxonomy" id="2126343"/>
    <lineage>
        <taxon>Bacteria</taxon>
        <taxon>Pseudomonadati</taxon>
        <taxon>Pseudomonadota</taxon>
        <taxon>Gammaproteobacteria</taxon>
        <taxon>Candidatus Kentrum</taxon>
    </lineage>
</organism>
<name>A0A450ZPZ7_9GAMM</name>
<dbReference type="SUPFAM" id="SSF52540">
    <property type="entry name" value="P-loop containing nucleoside triphosphate hydrolases"/>
    <property type="match status" value="1"/>
</dbReference>
<evidence type="ECO:0000259" key="1">
    <source>
        <dbReference type="Pfam" id="PF13175"/>
    </source>
</evidence>
<accession>A0A450ZPZ7</accession>